<reference evidence="2 3" key="1">
    <citation type="submission" date="2021-01" db="EMBL/GenBank/DDBJ databases">
        <title>Chromosome-level genome assembly of a human fungal pathogen reveals clustering of transcriptionally co-regulated genes.</title>
        <authorList>
            <person name="Voorhies M."/>
            <person name="Cohen S."/>
            <person name="Shea T.P."/>
            <person name="Petrus S."/>
            <person name="Munoz J.F."/>
            <person name="Poplawski S."/>
            <person name="Goldman W.E."/>
            <person name="Michael T."/>
            <person name="Cuomo C.A."/>
            <person name="Sil A."/>
            <person name="Beyhan S."/>
        </authorList>
    </citation>
    <scope>NUCLEOTIDE SEQUENCE [LARGE SCALE GENOMIC DNA]</scope>
    <source>
        <strain evidence="2 3">G184AR</strain>
    </source>
</reference>
<dbReference type="VEuPathDB" id="FungiDB:I7I52_08151"/>
<gene>
    <name evidence="2" type="ORF">I7I52_08151</name>
</gene>
<dbReference type="Proteomes" id="UP000670092">
    <property type="component" value="Unassembled WGS sequence"/>
</dbReference>
<protein>
    <submittedName>
        <fullName evidence="2">Uncharacterized protein</fullName>
    </submittedName>
</protein>
<comment type="caution">
    <text evidence="2">The sequence shown here is derived from an EMBL/GenBank/DDBJ whole genome shotgun (WGS) entry which is preliminary data.</text>
</comment>
<accession>A0A8H7YK05</accession>
<evidence type="ECO:0000313" key="3">
    <source>
        <dbReference type="Proteomes" id="UP000670092"/>
    </source>
</evidence>
<evidence type="ECO:0000313" key="2">
    <source>
        <dbReference type="EMBL" id="KAG5290969.1"/>
    </source>
</evidence>
<organism evidence="2 3">
    <name type="scientific">Ajellomyces capsulatus</name>
    <name type="common">Darling's disease fungus</name>
    <name type="synonym">Histoplasma capsulatum</name>
    <dbReference type="NCBI Taxonomy" id="5037"/>
    <lineage>
        <taxon>Eukaryota</taxon>
        <taxon>Fungi</taxon>
        <taxon>Dikarya</taxon>
        <taxon>Ascomycota</taxon>
        <taxon>Pezizomycotina</taxon>
        <taxon>Eurotiomycetes</taxon>
        <taxon>Eurotiomycetidae</taxon>
        <taxon>Onygenales</taxon>
        <taxon>Ajellomycetaceae</taxon>
        <taxon>Histoplasma</taxon>
    </lineage>
</organism>
<dbReference type="EMBL" id="JAEVHI010000005">
    <property type="protein sequence ID" value="KAG5290969.1"/>
    <property type="molecule type" value="Genomic_DNA"/>
</dbReference>
<sequence>MHLYHQICIFIIKSVNMLCNTHCSTVLQACKRTSTTLCLCLLKLSVLNVLNNDKNSTDNEKKKKKKKKKTQSEDS</sequence>
<feature type="region of interest" description="Disordered" evidence="1">
    <location>
        <begin position="52"/>
        <end position="75"/>
    </location>
</feature>
<dbReference type="AlphaFoldDB" id="A0A8H7YK05"/>
<proteinExistence type="predicted"/>
<evidence type="ECO:0000256" key="1">
    <source>
        <dbReference type="SAM" id="MobiDB-lite"/>
    </source>
</evidence>
<name>A0A8H7YK05_AJECA</name>